<protein>
    <submittedName>
        <fullName evidence="2">Uncharacterized protein</fullName>
    </submittedName>
</protein>
<gene>
    <name evidence="2" type="ORF">S01H4_42672</name>
</gene>
<reference evidence="2" key="1">
    <citation type="journal article" date="2014" name="Front. Microbiol.">
        <title>High frequency of phylogenetically diverse reductive dehalogenase-homologous genes in deep subseafloor sedimentary metagenomes.</title>
        <authorList>
            <person name="Kawai M."/>
            <person name="Futagami T."/>
            <person name="Toyoda A."/>
            <person name="Takaki Y."/>
            <person name="Nishi S."/>
            <person name="Hori S."/>
            <person name="Arai W."/>
            <person name="Tsubouchi T."/>
            <person name="Morono Y."/>
            <person name="Uchiyama I."/>
            <person name="Ito T."/>
            <person name="Fujiyama A."/>
            <person name="Inagaki F."/>
            <person name="Takami H."/>
        </authorList>
    </citation>
    <scope>NUCLEOTIDE SEQUENCE</scope>
    <source>
        <strain evidence="2">Expedition CK06-06</strain>
    </source>
</reference>
<feature type="compositionally biased region" description="Basic and acidic residues" evidence="1">
    <location>
        <begin position="28"/>
        <end position="37"/>
    </location>
</feature>
<name>X1BA90_9ZZZZ</name>
<accession>X1BA90</accession>
<evidence type="ECO:0000313" key="2">
    <source>
        <dbReference type="EMBL" id="GAG92764.1"/>
    </source>
</evidence>
<evidence type="ECO:0000256" key="1">
    <source>
        <dbReference type="SAM" id="MobiDB-lite"/>
    </source>
</evidence>
<feature type="region of interest" description="Disordered" evidence="1">
    <location>
        <begin position="1"/>
        <end position="43"/>
    </location>
</feature>
<dbReference type="AlphaFoldDB" id="X1BA90"/>
<dbReference type="EMBL" id="BART01023459">
    <property type="protein sequence ID" value="GAG92764.1"/>
    <property type="molecule type" value="Genomic_DNA"/>
</dbReference>
<comment type="caution">
    <text evidence="2">The sequence shown here is derived from an EMBL/GenBank/DDBJ whole genome shotgun (WGS) entry which is preliminary data.</text>
</comment>
<organism evidence="2">
    <name type="scientific">marine sediment metagenome</name>
    <dbReference type="NCBI Taxonomy" id="412755"/>
    <lineage>
        <taxon>unclassified sequences</taxon>
        <taxon>metagenomes</taxon>
        <taxon>ecological metagenomes</taxon>
    </lineage>
</organism>
<sequence length="210" mass="23139">MKEEPVENTATEPEFASSMKLTDAVHVGTDHEEHDRAVFSQPLRNDTMVKRGIEATPGTKDHDGKKPSVIRWSPFVFHKQDVGDGQQVQAIALVDESTINSGSYAGSIEIDLTPLDFCLDPDIDFTTNAILNLLCDGEEECNGEDDAPMPNHVASVPVHVPVPKPAPAKSVSHYGTEFNSVWCSGLMQQSFVATPHYQNENEIMKREDMC</sequence>
<feature type="non-terminal residue" evidence="2">
    <location>
        <position position="210"/>
    </location>
</feature>
<proteinExistence type="predicted"/>